<accession>A0A9Q0E146</accession>
<gene>
    <name evidence="2" type="ORF">NHX12_000725</name>
</gene>
<evidence type="ECO:0000313" key="3">
    <source>
        <dbReference type="Proteomes" id="UP001148018"/>
    </source>
</evidence>
<feature type="region of interest" description="Disordered" evidence="1">
    <location>
        <begin position="1"/>
        <end position="69"/>
    </location>
</feature>
<organism evidence="2 3">
    <name type="scientific">Muraenolepis orangiensis</name>
    <name type="common">Patagonian moray cod</name>
    <dbReference type="NCBI Taxonomy" id="630683"/>
    <lineage>
        <taxon>Eukaryota</taxon>
        <taxon>Metazoa</taxon>
        <taxon>Chordata</taxon>
        <taxon>Craniata</taxon>
        <taxon>Vertebrata</taxon>
        <taxon>Euteleostomi</taxon>
        <taxon>Actinopterygii</taxon>
        <taxon>Neopterygii</taxon>
        <taxon>Teleostei</taxon>
        <taxon>Neoteleostei</taxon>
        <taxon>Acanthomorphata</taxon>
        <taxon>Zeiogadaria</taxon>
        <taxon>Gadariae</taxon>
        <taxon>Gadiformes</taxon>
        <taxon>Muraenolepidoidei</taxon>
        <taxon>Muraenolepididae</taxon>
        <taxon>Muraenolepis</taxon>
    </lineage>
</organism>
<keyword evidence="3" id="KW-1185">Reference proteome</keyword>
<feature type="compositionally biased region" description="Low complexity" evidence="1">
    <location>
        <begin position="27"/>
        <end position="41"/>
    </location>
</feature>
<name>A0A9Q0E146_9TELE</name>
<sequence length="91" mass="8943">MNASVASCVLRDTGTPENLRSTPPPSSVSGVRGASRVSGASWLVSQREASPPPPTSGKGGREGGSAEDLKCTARVGGVLGGLTGLPGLNGL</sequence>
<reference evidence="2" key="1">
    <citation type="submission" date="2022-07" db="EMBL/GenBank/DDBJ databases">
        <title>Chromosome-level genome of Muraenolepis orangiensis.</title>
        <authorList>
            <person name="Kim J."/>
        </authorList>
    </citation>
    <scope>NUCLEOTIDE SEQUENCE</scope>
    <source>
        <strain evidence="2">KU_S4_2022</strain>
        <tissue evidence="2">Muscle</tissue>
    </source>
</reference>
<evidence type="ECO:0000256" key="1">
    <source>
        <dbReference type="SAM" id="MobiDB-lite"/>
    </source>
</evidence>
<comment type="caution">
    <text evidence="2">The sequence shown here is derived from an EMBL/GenBank/DDBJ whole genome shotgun (WGS) entry which is preliminary data.</text>
</comment>
<dbReference type="AlphaFoldDB" id="A0A9Q0E146"/>
<protein>
    <submittedName>
        <fullName evidence="2">Uncharacterized protein</fullName>
    </submittedName>
</protein>
<proteinExistence type="predicted"/>
<dbReference type="EMBL" id="JANIIK010000108">
    <property type="protein sequence ID" value="KAJ3598702.1"/>
    <property type="molecule type" value="Genomic_DNA"/>
</dbReference>
<evidence type="ECO:0000313" key="2">
    <source>
        <dbReference type="EMBL" id="KAJ3598702.1"/>
    </source>
</evidence>
<dbReference type="Proteomes" id="UP001148018">
    <property type="component" value="Unassembled WGS sequence"/>
</dbReference>